<sequence length="299" mass="33406">MNNQSSFGRRVGLAVRRAIYHLTKHTATIVAVAALAVALKSFVQLQQIDQRSDVIESRVQWVEQSYKMLILNTFAEDDLVWQGEMDTNHYHARWGQGDIASFIKTAKDVKFMAEECMKQWTKDRNWRRDFALWKTGGYIISNLTSSSVKPDTIRVWAGFSKAASNSVGPEMALRGDASIGACWAFPGVVGQIGIGLSHQIVVEAITIEHIGAKMAQKDITSAPKEFALWGLPEEEQDNAGLLLIQGVYEITSSSTIQTFEAKEGISWPAYRKVLLKILSNHGNAEYTCLYRVRVHGKEV</sequence>
<dbReference type="EMBL" id="GL883095">
    <property type="protein sequence ID" value="EGG10355.1"/>
    <property type="molecule type" value="Genomic_DNA"/>
</dbReference>
<keyword evidence="4" id="KW-0472">Membrane</keyword>
<dbReference type="PROSITE" id="PS51469">
    <property type="entry name" value="SUN"/>
    <property type="match status" value="1"/>
</dbReference>
<comment type="subcellular location">
    <subcellularLocation>
        <location evidence="1">Membrane</location>
    </subcellularLocation>
</comment>
<dbReference type="PANTHER" id="PTHR12911:SF8">
    <property type="entry name" value="KLAROID PROTEIN-RELATED"/>
    <property type="match status" value="1"/>
</dbReference>
<dbReference type="Pfam" id="PF07738">
    <property type="entry name" value="Sad1_UNC"/>
    <property type="match status" value="1"/>
</dbReference>
<accession>F4RBI5</accession>
<evidence type="ECO:0000313" key="6">
    <source>
        <dbReference type="EMBL" id="EGG10355.1"/>
    </source>
</evidence>
<dbReference type="Gene3D" id="2.60.120.260">
    <property type="entry name" value="Galactose-binding domain-like"/>
    <property type="match status" value="1"/>
</dbReference>
<dbReference type="InterPro" id="IPR012919">
    <property type="entry name" value="SUN_dom"/>
</dbReference>
<feature type="domain" description="SUN" evidence="5">
    <location>
        <begin position="136"/>
        <end position="299"/>
    </location>
</feature>
<organism evidence="7">
    <name type="scientific">Melampsora larici-populina (strain 98AG31 / pathotype 3-4-7)</name>
    <name type="common">Poplar leaf rust fungus</name>
    <dbReference type="NCBI Taxonomy" id="747676"/>
    <lineage>
        <taxon>Eukaryota</taxon>
        <taxon>Fungi</taxon>
        <taxon>Dikarya</taxon>
        <taxon>Basidiomycota</taxon>
        <taxon>Pucciniomycotina</taxon>
        <taxon>Pucciniomycetes</taxon>
        <taxon>Pucciniales</taxon>
        <taxon>Melampsoraceae</taxon>
        <taxon>Melampsora</taxon>
    </lineage>
</organism>
<dbReference type="HOGENOM" id="CLU_061611_0_0_1"/>
<dbReference type="AlphaFoldDB" id="F4RBI5"/>
<protein>
    <recommendedName>
        <fullName evidence="5">SUN domain-containing protein</fullName>
    </recommendedName>
</protein>
<dbReference type="GO" id="GO:0043495">
    <property type="term" value="F:protein-membrane adaptor activity"/>
    <property type="evidence" value="ECO:0007669"/>
    <property type="project" value="TreeGrafter"/>
</dbReference>
<evidence type="ECO:0000256" key="1">
    <source>
        <dbReference type="ARBA" id="ARBA00004370"/>
    </source>
</evidence>
<evidence type="ECO:0000313" key="7">
    <source>
        <dbReference type="Proteomes" id="UP000001072"/>
    </source>
</evidence>
<proteinExistence type="predicted"/>
<dbReference type="VEuPathDB" id="FungiDB:MELLADRAFT_94437"/>
<dbReference type="OrthoDB" id="342281at2759"/>
<dbReference type="FunCoup" id="F4RBI5">
    <property type="interactions" value="15"/>
</dbReference>
<dbReference type="PANTHER" id="PTHR12911">
    <property type="entry name" value="SAD1/UNC-84-LIKE PROTEIN-RELATED"/>
    <property type="match status" value="1"/>
</dbReference>
<dbReference type="GO" id="GO:0034993">
    <property type="term" value="C:meiotic nuclear membrane microtubule tethering complex"/>
    <property type="evidence" value="ECO:0007669"/>
    <property type="project" value="TreeGrafter"/>
</dbReference>
<dbReference type="InParanoid" id="F4RBI5"/>
<dbReference type="RefSeq" id="XP_007406656.1">
    <property type="nucleotide sequence ID" value="XM_007406594.1"/>
</dbReference>
<dbReference type="eggNOG" id="KOG2687">
    <property type="taxonomic scope" value="Eukaryota"/>
</dbReference>
<evidence type="ECO:0000259" key="5">
    <source>
        <dbReference type="PROSITE" id="PS51469"/>
    </source>
</evidence>
<evidence type="ECO:0000256" key="3">
    <source>
        <dbReference type="ARBA" id="ARBA00022989"/>
    </source>
</evidence>
<evidence type="ECO:0000256" key="2">
    <source>
        <dbReference type="ARBA" id="ARBA00022692"/>
    </source>
</evidence>
<name>F4RBI5_MELLP</name>
<dbReference type="KEGG" id="mlr:MELLADRAFT_94437"/>
<keyword evidence="3" id="KW-1133">Transmembrane helix</keyword>
<dbReference type="Proteomes" id="UP000001072">
    <property type="component" value="Unassembled WGS sequence"/>
</dbReference>
<dbReference type="InterPro" id="IPR045119">
    <property type="entry name" value="SUN1-5"/>
</dbReference>
<dbReference type="GeneID" id="18936884"/>
<evidence type="ECO:0000256" key="4">
    <source>
        <dbReference type="ARBA" id="ARBA00023136"/>
    </source>
</evidence>
<gene>
    <name evidence="6" type="ORF">MELLADRAFT_94437</name>
</gene>
<reference evidence="7" key="1">
    <citation type="journal article" date="2011" name="Proc. Natl. Acad. Sci. U.S.A.">
        <title>Obligate biotrophy features unraveled by the genomic analysis of rust fungi.</title>
        <authorList>
            <person name="Duplessis S."/>
            <person name="Cuomo C.A."/>
            <person name="Lin Y.-C."/>
            <person name="Aerts A."/>
            <person name="Tisserant E."/>
            <person name="Veneault-Fourrey C."/>
            <person name="Joly D.L."/>
            <person name="Hacquard S."/>
            <person name="Amselem J."/>
            <person name="Cantarel B.L."/>
            <person name="Chiu R."/>
            <person name="Coutinho P.M."/>
            <person name="Feau N."/>
            <person name="Field M."/>
            <person name="Frey P."/>
            <person name="Gelhaye E."/>
            <person name="Goldberg J."/>
            <person name="Grabherr M.G."/>
            <person name="Kodira C.D."/>
            <person name="Kohler A."/>
            <person name="Kuees U."/>
            <person name="Lindquist E.A."/>
            <person name="Lucas S.M."/>
            <person name="Mago R."/>
            <person name="Mauceli E."/>
            <person name="Morin E."/>
            <person name="Murat C."/>
            <person name="Pangilinan J.L."/>
            <person name="Park R."/>
            <person name="Pearson M."/>
            <person name="Quesneville H."/>
            <person name="Rouhier N."/>
            <person name="Sakthikumar S."/>
            <person name="Salamov A.A."/>
            <person name="Schmutz J."/>
            <person name="Selles B."/>
            <person name="Shapiro H."/>
            <person name="Tanguay P."/>
            <person name="Tuskan G.A."/>
            <person name="Henrissat B."/>
            <person name="Van de Peer Y."/>
            <person name="Rouze P."/>
            <person name="Ellis J.G."/>
            <person name="Dodds P.N."/>
            <person name="Schein J.E."/>
            <person name="Zhong S."/>
            <person name="Hamelin R.C."/>
            <person name="Grigoriev I.V."/>
            <person name="Szabo L.J."/>
            <person name="Martin F."/>
        </authorList>
    </citation>
    <scope>NUCLEOTIDE SEQUENCE [LARGE SCALE GENOMIC DNA]</scope>
    <source>
        <strain evidence="7">98AG31 / pathotype 3-4-7</strain>
    </source>
</reference>
<keyword evidence="2" id="KW-0812">Transmembrane</keyword>
<keyword evidence="7" id="KW-1185">Reference proteome</keyword>